<keyword evidence="1" id="KW-0677">Repeat</keyword>
<sequence length="1611" mass="171524">NPLVAETQDSTKAYSGVSLLESAADLKSAIESGDWASVALGAVGTALDALSMAMDPFGAILAAGVGWLMEHVGPLKEALNGLTGNADEIAAQAQTWANVATELGAIGVDLTGMVTADTATWTGNAADAYRQRAKDTVTLLETAQKGCEGASSGVKTAGEVVAAVRALVRDIIAELVGHLISWALQVVFTLGIGMTWVVPQVINAVVKTASKIADLVKRLVKALQALIPLLKRAGDLFSDAAKALRNIKPGKAAPAPKHTEINGNPKGIETHGGTGGGKGGGDATTTSGAKTDPAGTKNDPTPVPKNADDTGKTTEPPPPPATRGLDGDGTSTSGASKGPSKDGQNPAETKEPGQKPCEFDPIDVATGDVLLTEVDLVVPGDLGELVTRNHVSSYRDGRWFGPSWAALPDERLTLDAGVVRYHSADAMVLTFPLPAPGTTATAQHGPVRLLHADGDDYVVTDPKRGLARRFSPATGSDGELLLREVRAEHGEFLELDRDPGGAPRLLTHSGGARIAFDTADGRVRAVRALSPGGDVLVARYDYDAHGHLALRTNSTPRPALYSHDADGRITGWTDHNGAWYRYVYDDQGRCVRTVGDQGYLDGSLAYAPGRTTTTDSLGHRKVFEFDAAGNVVAETDKLGGVTRSEWGPHNLLLSRTDPLGRRTRFEHDDAGILRAVVRPDGSRVVLTEHTDTTLEIEVTGDDGQVYRRRYAGPALPDPYTGPLGVAEDQEAENQDAGHAPDPGTPAEPDLFGRPRVVRHAAGRTALTWTVEGDLRAVVAADGARQQWTYDGEGGETSHIDALGRVTVTERGPFGIVTATTDPSGARTIHRYDTELRLLAVTDPAGRTWEYTYDAEGRLLTQSDFDGRVTRCAYDAAGQLVRLVNAAGEVAEFRYDLLGNVTERVSAAGTETYRYDPVGRLVHAAGPGGTVELAHDDAGRVVRQTTGGRTTIFGYDSDSATRRRTPSGVDVHWRRTSDGVDHLEVAGTGLALRRDGAGRTVAVVAGANPLVQQEFDGAGRLAAQRTPAGIRRYHRRPDGSVAVREDPEGAVRHEFDAAGRITAVLRPGSAEHYAYDVTGHLVSSSPGTGPEAGPRRYTGGVLESAGAVHYVHDAQGRLVRRTVGDLTWTFGWDVHDHLTTVHTPDGTVWRYHYDALDRRIAKERLDAAGEAAERVEFTWDGNALVEARHTAGGAPVQTWTWVHHPDDGRPVVQAVTTPDGRTWLAALVTDDVGTPTELVGVDGVVRPVRTSLWGLSGPGAGETPLRFPGQYLDRETGLHYNVFRYYDPANARYISPDPLGLVPAPNPLTYVGDPLTESDPLGLTSGGFGSDPGDQRRFSTRTTAGKCKQATQAAAPYPNPATRPRRGGGSGSTSSNQPVAPPPPRGPRDPVSGRTTSQGGGTSSGVQTLDGSPRPGGSKPQPGELTDVQELENTKTSGYSKELQDELKHVKGFDQGSGARWIRGHLQNDNLGGPGLSENMTPLTSTANKNMSSKFETPLKNANTRLDQLKSRLPTDAELGRAGFQPSQFNKVRQDIQNLTVEYSVDTSPGVKFPNSTNPFERSIREHLVLNAEYKGLTPEVQQYISFAKEPKFLPQFPPKGTKMDTLTGEFS</sequence>
<name>A0ABV0LUF5_9PSEU</name>
<dbReference type="InterPro" id="IPR045351">
    <property type="entry name" value="DUF6531"/>
</dbReference>
<dbReference type="InterPro" id="IPR006530">
    <property type="entry name" value="YD"/>
</dbReference>
<evidence type="ECO:0000313" key="6">
    <source>
        <dbReference type="Proteomes" id="UP001440984"/>
    </source>
</evidence>
<protein>
    <submittedName>
        <fullName evidence="5">RHS repeat-associated core domain-containing protein</fullName>
    </submittedName>
</protein>
<dbReference type="InterPro" id="IPR022385">
    <property type="entry name" value="Rhs_assc_core"/>
</dbReference>
<organism evidence="5 6">
    <name type="scientific">Amycolatopsis melonis</name>
    <dbReference type="NCBI Taxonomy" id="3156488"/>
    <lineage>
        <taxon>Bacteria</taxon>
        <taxon>Bacillati</taxon>
        <taxon>Actinomycetota</taxon>
        <taxon>Actinomycetes</taxon>
        <taxon>Pseudonocardiales</taxon>
        <taxon>Pseudonocardiaceae</taxon>
        <taxon>Amycolatopsis</taxon>
    </lineage>
</organism>
<dbReference type="NCBIfam" id="TIGR03696">
    <property type="entry name" value="Rhs_assc_core"/>
    <property type="match status" value="1"/>
</dbReference>
<feature type="domain" description="Teneurin-like YD-shell" evidence="4">
    <location>
        <begin position="1049"/>
        <end position="1296"/>
    </location>
</feature>
<dbReference type="SUPFAM" id="SSF140453">
    <property type="entry name" value="EsxAB dimer-like"/>
    <property type="match status" value="1"/>
</dbReference>
<dbReference type="Pfam" id="PF25023">
    <property type="entry name" value="TEN_YD-shell"/>
    <property type="match status" value="1"/>
</dbReference>
<feature type="non-terminal residue" evidence="5">
    <location>
        <position position="1"/>
    </location>
</feature>
<dbReference type="InterPro" id="IPR031325">
    <property type="entry name" value="RHS_repeat"/>
</dbReference>
<proteinExistence type="predicted"/>
<dbReference type="InterPro" id="IPR050708">
    <property type="entry name" value="T6SS_VgrG/RHS"/>
</dbReference>
<dbReference type="NCBIfam" id="TIGR01643">
    <property type="entry name" value="YD_repeat_2x"/>
    <property type="match status" value="5"/>
</dbReference>
<evidence type="ECO:0000256" key="2">
    <source>
        <dbReference type="SAM" id="MobiDB-lite"/>
    </source>
</evidence>
<feature type="domain" description="DUF6531" evidence="3">
    <location>
        <begin position="360"/>
        <end position="431"/>
    </location>
</feature>
<evidence type="ECO:0000313" key="5">
    <source>
        <dbReference type="EMBL" id="MEQ0565524.1"/>
    </source>
</evidence>
<evidence type="ECO:0000259" key="3">
    <source>
        <dbReference type="Pfam" id="PF20148"/>
    </source>
</evidence>
<comment type="caution">
    <text evidence="5">The sequence shown here is derived from an EMBL/GenBank/DDBJ whole genome shotgun (WGS) entry which is preliminary data.</text>
</comment>
<feature type="region of interest" description="Disordered" evidence="2">
    <location>
        <begin position="1310"/>
        <end position="1440"/>
    </location>
</feature>
<feature type="compositionally biased region" description="Gly residues" evidence="2">
    <location>
        <begin position="270"/>
        <end position="282"/>
    </location>
</feature>
<dbReference type="EMBL" id="JBDZYD010000020">
    <property type="protein sequence ID" value="MEQ0565524.1"/>
    <property type="molecule type" value="Genomic_DNA"/>
</dbReference>
<dbReference type="PRINTS" id="PR00394">
    <property type="entry name" value="RHSPROTEIN"/>
</dbReference>
<keyword evidence="6" id="KW-1185">Reference proteome</keyword>
<dbReference type="Gene3D" id="1.20.1260.20">
    <property type="entry name" value="PPE superfamily"/>
    <property type="match status" value="1"/>
</dbReference>
<dbReference type="Pfam" id="PF05593">
    <property type="entry name" value="RHS_repeat"/>
    <property type="match status" value="3"/>
</dbReference>
<accession>A0ABV0LUF5</accession>
<dbReference type="PANTHER" id="PTHR32305">
    <property type="match status" value="1"/>
</dbReference>
<dbReference type="Pfam" id="PF20148">
    <property type="entry name" value="DUF6531"/>
    <property type="match status" value="1"/>
</dbReference>
<dbReference type="InterPro" id="IPR056823">
    <property type="entry name" value="TEN-like_YD-shell"/>
</dbReference>
<dbReference type="InterPro" id="IPR036689">
    <property type="entry name" value="ESAT-6-like_sf"/>
</dbReference>
<dbReference type="Proteomes" id="UP001440984">
    <property type="component" value="Unassembled WGS sequence"/>
</dbReference>
<dbReference type="Gene3D" id="2.180.10.10">
    <property type="entry name" value="RHS repeat-associated core"/>
    <property type="match status" value="3"/>
</dbReference>
<feature type="region of interest" description="Disordered" evidence="2">
    <location>
        <begin position="248"/>
        <end position="361"/>
    </location>
</feature>
<dbReference type="PANTHER" id="PTHR32305:SF15">
    <property type="entry name" value="PROTEIN RHSA-RELATED"/>
    <property type="match status" value="1"/>
</dbReference>
<evidence type="ECO:0000256" key="1">
    <source>
        <dbReference type="ARBA" id="ARBA00022737"/>
    </source>
</evidence>
<feature type="compositionally biased region" description="Low complexity" evidence="2">
    <location>
        <begin position="283"/>
        <end position="292"/>
    </location>
</feature>
<evidence type="ECO:0000259" key="4">
    <source>
        <dbReference type="Pfam" id="PF25023"/>
    </source>
</evidence>
<gene>
    <name evidence="5" type="ORF">ABJI51_41150</name>
</gene>
<dbReference type="RefSeq" id="WP_431605717.1">
    <property type="nucleotide sequence ID" value="NZ_JBDZYD010000020.1"/>
</dbReference>
<dbReference type="InterPro" id="IPR038332">
    <property type="entry name" value="PPE_sf"/>
</dbReference>
<feature type="region of interest" description="Disordered" evidence="2">
    <location>
        <begin position="712"/>
        <end position="749"/>
    </location>
</feature>
<reference evidence="5 6" key="1">
    <citation type="submission" date="2024-05" db="EMBL/GenBank/DDBJ databases">
        <authorList>
            <person name="Zhao H."/>
            <person name="Xu Y."/>
            <person name="Lin S."/>
            <person name="Spain J.C."/>
            <person name="Zhou N.-Y."/>
        </authorList>
    </citation>
    <scope>NUCLEOTIDE SEQUENCE [LARGE SCALE GENOMIC DNA]</scope>
    <source>
        <strain evidence="5 6">NEAU-NG30</strain>
    </source>
</reference>